<dbReference type="CDD" id="cd03193">
    <property type="entry name" value="GST_C_Metaxin"/>
    <property type="match status" value="1"/>
</dbReference>
<dbReference type="Pfam" id="PF17171">
    <property type="entry name" value="GST_C_6"/>
    <property type="match status" value="1"/>
</dbReference>
<dbReference type="EMBL" id="JBBCAQ010000013">
    <property type="protein sequence ID" value="KAK7600738.1"/>
    <property type="molecule type" value="Genomic_DNA"/>
</dbReference>
<evidence type="ECO:0000313" key="6">
    <source>
        <dbReference type="Proteomes" id="UP001367676"/>
    </source>
</evidence>
<dbReference type="SFLD" id="SFLDG01180">
    <property type="entry name" value="SUF1"/>
    <property type="match status" value="1"/>
</dbReference>
<dbReference type="InterPro" id="IPR012336">
    <property type="entry name" value="Thioredoxin-like_fold"/>
</dbReference>
<accession>A0AAN9Y5Q1</accession>
<organism evidence="5 6">
    <name type="scientific">Parthenolecanium corni</name>
    <dbReference type="NCBI Taxonomy" id="536013"/>
    <lineage>
        <taxon>Eukaryota</taxon>
        <taxon>Metazoa</taxon>
        <taxon>Ecdysozoa</taxon>
        <taxon>Arthropoda</taxon>
        <taxon>Hexapoda</taxon>
        <taxon>Insecta</taxon>
        <taxon>Pterygota</taxon>
        <taxon>Neoptera</taxon>
        <taxon>Paraneoptera</taxon>
        <taxon>Hemiptera</taxon>
        <taxon>Sternorrhyncha</taxon>
        <taxon>Coccoidea</taxon>
        <taxon>Coccidae</taxon>
        <taxon>Parthenolecanium</taxon>
    </lineage>
</organism>
<evidence type="ECO:0000256" key="1">
    <source>
        <dbReference type="ARBA" id="ARBA00006475"/>
    </source>
</evidence>
<feature type="region of interest" description="Disordered" evidence="2">
    <location>
        <begin position="335"/>
        <end position="389"/>
    </location>
</feature>
<gene>
    <name evidence="5" type="ORF">V9T40_009876</name>
</gene>
<dbReference type="Gene3D" id="1.20.1050.10">
    <property type="match status" value="1"/>
</dbReference>
<dbReference type="AlphaFoldDB" id="A0AAN9Y5Q1"/>
<comment type="caution">
    <text evidence="5">The sequence shown here is derived from an EMBL/GenBank/DDBJ whole genome shotgun (WGS) entry which is preliminary data.</text>
</comment>
<dbReference type="Gene3D" id="3.40.30.10">
    <property type="entry name" value="Glutaredoxin"/>
    <property type="match status" value="1"/>
</dbReference>
<keyword evidence="6" id="KW-1185">Reference proteome</keyword>
<feature type="domain" description="Metaxin glutathione S-transferase" evidence="3">
    <location>
        <begin position="244"/>
        <end position="309"/>
    </location>
</feature>
<reference evidence="5 6" key="1">
    <citation type="submission" date="2024-03" db="EMBL/GenBank/DDBJ databases">
        <title>Adaptation during the transition from Ophiocordyceps entomopathogen to insect associate is accompanied by gene loss and intensified selection.</title>
        <authorList>
            <person name="Ward C.M."/>
            <person name="Onetto C.A."/>
            <person name="Borneman A.R."/>
        </authorList>
    </citation>
    <scope>NUCLEOTIDE SEQUENCE [LARGE SCALE GENOMIC DNA]</scope>
    <source>
        <strain evidence="5">AWRI1</strain>
        <tissue evidence="5">Single Adult Female</tissue>
    </source>
</reference>
<feature type="region of interest" description="Disordered" evidence="2">
    <location>
        <begin position="17"/>
        <end position="63"/>
    </location>
</feature>
<evidence type="ECO:0008006" key="7">
    <source>
        <dbReference type="Google" id="ProtNLM"/>
    </source>
</evidence>
<evidence type="ECO:0000256" key="2">
    <source>
        <dbReference type="SAM" id="MobiDB-lite"/>
    </source>
</evidence>
<dbReference type="SFLD" id="SFLDG01200">
    <property type="entry name" value="SUF1.1"/>
    <property type="match status" value="1"/>
</dbReference>
<dbReference type="PANTHER" id="PTHR12289:SF41">
    <property type="entry name" value="FAILED AXON CONNECTIONS-RELATED"/>
    <property type="match status" value="1"/>
</dbReference>
<dbReference type="Proteomes" id="UP001367676">
    <property type="component" value="Unassembled WGS sequence"/>
</dbReference>
<feature type="compositionally biased region" description="Low complexity" evidence="2">
    <location>
        <begin position="29"/>
        <end position="41"/>
    </location>
</feature>
<dbReference type="InterPro" id="IPR026928">
    <property type="entry name" value="FAX/IsoI-like"/>
</dbReference>
<dbReference type="Pfam" id="PF17172">
    <property type="entry name" value="GST_N_4"/>
    <property type="match status" value="1"/>
</dbReference>
<protein>
    <recommendedName>
        <fullName evidence="7">Failed axon connections</fullName>
    </recommendedName>
</protein>
<evidence type="ECO:0000313" key="5">
    <source>
        <dbReference type="EMBL" id="KAK7600738.1"/>
    </source>
</evidence>
<comment type="similarity">
    <text evidence="1">Belongs to the FAX family.</text>
</comment>
<dbReference type="SUPFAM" id="SSF47616">
    <property type="entry name" value="GST C-terminal domain-like"/>
    <property type="match status" value="1"/>
</dbReference>
<dbReference type="CDD" id="cd03080">
    <property type="entry name" value="GST_N_Metaxin_like"/>
    <property type="match status" value="1"/>
</dbReference>
<evidence type="ECO:0000259" key="3">
    <source>
        <dbReference type="Pfam" id="PF17171"/>
    </source>
</evidence>
<dbReference type="GO" id="GO:0005737">
    <property type="term" value="C:cytoplasm"/>
    <property type="evidence" value="ECO:0007669"/>
    <property type="project" value="TreeGrafter"/>
</dbReference>
<feature type="domain" description="Thioredoxin-like fold" evidence="4">
    <location>
        <begin position="92"/>
        <end position="187"/>
    </location>
</feature>
<dbReference type="InterPro" id="IPR036282">
    <property type="entry name" value="Glutathione-S-Trfase_C_sf"/>
</dbReference>
<dbReference type="SUPFAM" id="SSF52833">
    <property type="entry name" value="Thioredoxin-like"/>
    <property type="match status" value="1"/>
</dbReference>
<sequence length="389" mass="44075">MTETVANTIEATAALKAKGDEAVAESAKGDAATGDAAAKSTTNENSTETAADTGAAPASSFAPKGCRKPNFEKDVVYLYQFSRTPTIASVSPFCLKVETWLRLAGLKYENVDHKMKYKSKKGQLPFVELNGEEIADSSFIIKELGQRFEKNLDAPLDSNQKNISHATISMIENHLLWVVNWWKFKHTDNMIKGYKLNLQSFLGTRIPNSILNFLFKFKYSRSGLRKLKAHGIGVHTAEEIEEFGKSDLRVLSDMLGDKPYFFGDEPTELDVVAFSNLAQIYFVDKEVEYSLRDYLIENFSNLVGHVNRMKERCYSDWDDICRTLDLNAHIPKPLSEEKEVKGKDEEKKAEKEGDTILDDKEKIEKEKDLEKEVDENKDKEKEKEKDNAK</sequence>
<proteinExistence type="inferred from homology"/>
<dbReference type="SFLD" id="SFLDS00019">
    <property type="entry name" value="Glutathione_Transferase_(cytos"/>
    <property type="match status" value="1"/>
</dbReference>
<dbReference type="InterPro" id="IPR040079">
    <property type="entry name" value="Glutathione_S-Trfase"/>
</dbReference>
<name>A0AAN9Y5Q1_9HEMI</name>
<dbReference type="InterPro" id="IPR033468">
    <property type="entry name" value="Metaxin_GST"/>
</dbReference>
<dbReference type="InterPro" id="IPR036249">
    <property type="entry name" value="Thioredoxin-like_sf"/>
</dbReference>
<dbReference type="PANTHER" id="PTHR12289">
    <property type="entry name" value="METAXIN RELATED"/>
    <property type="match status" value="1"/>
</dbReference>
<dbReference type="InterPro" id="IPR050931">
    <property type="entry name" value="Mito_Protein_Transport_Metaxin"/>
</dbReference>
<evidence type="ECO:0000259" key="4">
    <source>
        <dbReference type="Pfam" id="PF17172"/>
    </source>
</evidence>